<name>A0A388MAT8_CHABU</name>
<comment type="caution">
    <text evidence="2">The sequence shown here is derived from an EMBL/GenBank/DDBJ whole genome shotgun (WGS) entry which is preliminary data.</text>
</comment>
<evidence type="ECO:0000313" key="3">
    <source>
        <dbReference type="Proteomes" id="UP000265515"/>
    </source>
</evidence>
<keyword evidence="3" id="KW-1185">Reference proteome</keyword>
<feature type="signal peptide" evidence="1">
    <location>
        <begin position="1"/>
        <end position="20"/>
    </location>
</feature>
<accession>A0A388MAT8</accession>
<dbReference type="EMBL" id="BFEA01000920">
    <property type="protein sequence ID" value="GBG91569.1"/>
    <property type="molecule type" value="Genomic_DNA"/>
</dbReference>
<organism evidence="2 3">
    <name type="scientific">Chara braunii</name>
    <name type="common">Braun's stonewort</name>
    <dbReference type="NCBI Taxonomy" id="69332"/>
    <lineage>
        <taxon>Eukaryota</taxon>
        <taxon>Viridiplantae</taxon>
        <taxon>Streptophyta</taxon>
        <taxon>Charophyceae</taxon>
        <taxon>Charales</taxon>
        <taxon>Characeae</taxon>
        <taxon>Chara</taxon>
    </lineage>
</organism>
<keyword evidence="1" id="KW-0732">Signal</keyword>
<evidence type="ECO:0000313" key="2">
    <source>
        <dbReference type="EMBL" id="GBG91569.1"/>
    </source>
</evidence>
<gene>
    <name evidence="2" type="ORF">CBR_g52603</name>
</gene>
<dbReference type="STRING" id="69332.A0A388MAT8"/>
<dbReference type="OrthoDB" id="152248at2759"/>
<feature type="chain" id="PRO_5017230938" description="Pherophorin domain-containing protein" evidence="1">
    <location>
        <begin position="21"/>
        <end position="254"/>
    </location>
</feature>
<protein>
    <recommendedName>
        <fullName evidence="4">Pherophorin domain-containing protein</fullName>
    </recommendedName>
</protein>
<evidence type="ECO:0000256" key="1">
    <source>
        <dbReference type="SAM" id="SignalP"/>
    </source>
</evidence>
<evidence type="ECO:0008006" key="4">
    <source>
        <dbReference type="Google" id="ProtNLM"/>
    </source>
</evidence>
<sequence length="254" mass="27042">MKIAVLVMALGSALLLLSLAQEGKSEGIRMSREMGEMKDASSPYAGAAYSISQQGRGVEDGVDGVDNGASPDPTLVVLEEVKYAGSGCGHGAVKGVLSNDAKSLTPIPDDTDVKIVAKSGPGASLSDSRKNCHYSVVMTHPAGWSYALASAEFDGSVDLEGGATGIQDAYYYFQGVGKNCAVLPISMDGPRTEKFQTGNKTFEEPLCWSPCDNERYLQINVAARVRGRGVRGVLSIEKQKFFLKWRKCSDDETA</sequence>
<dbReference type="Gramene" id="GBG91569">
    <property type="protein sequence ID" value="GBG91569"/>
    <property type="gene ID" value="CBR_g52603"/>
</dbReference>
<dbReference type="InterPro" id="IPR025649">
    <property type="entry name" value="DUF4360"/>
</dbReference>
<reference evidence="2 3" key="1">
    <citation type="journal article" date="2018" name="Cell">
        <title>The Chara Genome: Secondary Complexity and Implications for Plant Terrestrialization.</title>
        <authorList>
            <person name="Nishiyama T."/>
            <person name="Sakayama H."/>
            <person name="Vries J.D."/>
            <person name="Buschmann H."/>
            <person name="Saint-Marcoux D."/>
            <person name="Ullrich K.K."/>
            <person name="Haas F.B."/>
            <person name="Vanderstraeten L."/>
            <person name="Becker D."/>
            <person name="Lang D."/>
            <person name="Vosolsobe S."/>
            <person name="Rombauts S."/>
            <person name="Wilhelmsson P.K.I."/>
            <person name="Janitza P."/>
            <person name="Kern R."/>
            <person name="Heyl A."/>
            <person name="Rumpler F."/>
            <person name="Villalobos L.I.A.C."/>
            <person name="Clay J.M."/>
            <person name="Skokan R."/>
            <person name="Toyoda A."/>
            <person name="Suzuki Y."/>
            <person name="Kagoshima H."/>
            <person name="Schijlen E."/>
            <person name="Tajeshwar N."/>
            <person name="Catarino B."/>
            <person name="Hetherington A.J."/>
            <person name="Saltykova A."/>
            <person name="Bonnot C."/>
            <person name="Breuninger H."/>
            <person name="Symeonidi A."/>
            <person name="Radhakrishnan G.V."/>
            <person name="Van Nieuwerburgh F."/>
            <person name="Deforce D."/>
            <person name="Chang C."/>
            <person name="Karol K.G."/>
            <person name="Hedrich R."/>
            <person name="Ulvskov P."/>
            <person name="Glockner G."/>
            <person name="Delwiche C.F."/>
            <person name="Petrasek J."/>
            <person name="Van de Peer Y."/>
            <person name="Friml J."/>
            <person name="Beilby M."/>
            <person name="Dolan L."/>
            <person name="Kohara Y."/>
            <person name="Sugano S."/>
            <person name="Fujiyama A."/>
            <person name="Delaux P.-M."/>
            <person name="Quint M."/>
            <person name="TheiBen G."/>
            <person name="Hagemann M."/>
            <person name="Harholt J."/>
            <person name="Dunand C."/>
            <person name="Zachgo S."/>
            <person name="Langdale J."/>
            <person name="Maumus F."/>
            <person name="Straeten D.V.D."/>
            <person name="Gould S.B."/>
            <person name="Rensing S.A."/>
        </authorList>
    </citation>
    <scope>NUCLEOTIDE SEQUENCE [LARGE SCALE GENOMIC DNA]</scope>
    <source>
        <strain evidence="2 3">S276</strain>
    </source>
</reference>
<dbReference type="PANTHER" id="PTHR38847:SF1">
    <property type="entry name" value="PSEUDOURIDINE SYNTHASE RSUA_RLUA-LIKE DOMAIN-CONTAINING PROTEIN"/>
    <property type="match status" value="1"/>
</dbReference>
<dbReference type="Pfam" id="PF14273">
    <property type="entry name" value="DUF4360"/>
    <property type="match status" value="1"/>
</dbReference>
<dbReference type="Proteomes" id="UP000265515">
    <property type="component" value="Unassembled WGS sequence"/>
</dbReference>
<proteinExistence type="predicted"/>
<dbReference type="AlphaFoldDB" id="A0A388MAT8"/>
<dbReference type="PANTHER" id="PTHR38847">
    <property type="match status" value="1"/>
</dbReference>